<dbReference type="GO" id="GO:0005524">
    <property type="term" value="F:ATP binding"/>
    <property type="evidence" value="ECO:0007669"/>
    <property type="project" value="UniProtKB-KW"/>
</dbReference>
<reference evidence="5 6" key="1">
    <citation type="submission" date="2019-03" db="EMBL/GenBank/DDBJ databases">
        <title>Porphyromonas levii Isolated from the Uterus of Dairy Cows.</title>
        <authorList>
            <person name="Francis A.M."/>
        </authorList>
    </citation>
    <scope>NUCLEOTIDE SEQUENCE [LARGE SCALE GENOMIC DNA]</scope>
    <source>
        <strain evidence="5 6">AF5678</strain>
    </source>
</reference>
<dbReference type="STRING" id="1122973.GCA_000379925_00683"/>
<name>A0A4Y8WRY7_9PORP</name>
<evidence type="ECO:0000259" key="4">
    <source>
        <dbReference type="SMART" id="SM00534"/>
    </source>
</evidence>
<evidence type="ECO:0000256" key="1">
    <source>
        <dbReference type="ARBA" id="ARBA00022741"/>
    </source>
</evidence>
<evidence type="ECO:0000313" key="6">
    <source>
        <dbReference type="Proteomes" id="UP000297225"/>
    </source>
</evidence>
<keyword evidence="6" id="KW-1185">Reference proteome</keyword>
<keyword evidence="2" id="KW-0067">ATP-binding</keyword>
<proteinExistence type="predicted"/>
<dbReference type="SMART" id="SM00534">
    <property type="entry name" value="MUTSac"/>
    <property type="match status" value="1"/>
</dbReference>
<dbReference type="OrthoDB" id="9777812at2"/>
<organism evidence="5 6">
    <name type="scientific">Porphyromonas levii</name>
    <dbReference type="NCBI Taxonomy" id="28114"/>
    <lineage>
        <taxon>Bacteria</taxon>
        <taxon>Pseudomonadati</taxon>
        <taxon>Bacteroidota</taxon>
        <taxon>Bacteroidia</taxon>
        <taxon>Bacteroidales</taxon>
        <taxon>Porphyromonadaceae</taxon>
        <taxon>Porphyromonas</taxon>
    </lineage>
</organism>
<accession>A0A4Y8WRY7</accession>
<dbReference type="Gene3D" id="3.40.50.300">
    <property type="entry name" value="P-loop containing nucleotide triphosphate hydrolases"/>
    <property type="match status" value="1"/>
</dbReference>
<dbReference type="GO" id="GO:0140664">
    <property type="term" value="F:ATP-dependent DNA damage sensor activity"/>
    <property type="evidence" value="ECO:0007669"/>
    <property type="project" value="InterPro"/>
</dbReference>
<dbReference type="EMBL" id="SPNC01000005">
    <property type="protein sequence ID" value="TFH97240.1"/>
    <property type="molecule type" value="Genomic_DNA"/>
</dbReference>
<dbReference type="Proteomes" id="UP000297225">
    <property type="component" value="Unassembled WGS sequence"/>
</dbReference>
<sequence>MKVFREALEQVKGLRFVFEEMNFASSIGRQVMLSSAWMTDIDEINHELDQVARFVDYIDVGKGVDLLALQLSEVVNIMGSIDILRQRGVTCSDVDLFEIKKLALIDEKVRTIALEYQLELRDRPSLFGVLAILDPKRERLPSFYIEDDWHPELGQIRREIEQSKDENDCGELNRRLSVIEAEVRKRLTRELRTFAASLETVLQALAIDTMVLAKAQWARDNKACRPVPSVEGKTIIDNIINPEVADRLKQIGKEFQPVSIYFVSEPTLITGANMGGKSVLLNSVALAQNLMQFGMYVPATKAHLTVVDEVACSIGDGENMKLGLSSFGAEMLRLNQIIESAKKGKKLLAVIDEPARTTNPEEGFALVSGLTKILEKYGVKSLITTHYSGIPSNGQRWRIKGFIEQEKVHDLKVNQLEHFMDYSLMAETGDSVPREAFRIARLLGVDEEYLDLSNRSFRSIENEK</sequence>
<comment type="caution">
    <text evidence="5">The sequence shown here is derived from an EMBL/GenBank/DDBJ whole genome shotgun (WGS) entry which is preliminary data.</text>
</comment>
<feature type="domain" description="DNA mismatch repair proteins mutS family" evidence="4">
    <location>
        <begin position="264"/>
        <end position="458"/>
    </location>
</feature>
<dbReference type="SUPFAM" id="SSF52540">
    <property type="entry name" value="P-loop containing nucleoside triphosphate hydrolases"/>
    <property type="match status" value="1"/>
</dbReference>
<keyword evidence="3" id="KW-0238">DNA-binding</keyword>
<dbReference type="AlphaFoldDB" id="A0A4Y8WRY7"/>
<protein>
    <submittedName>
        <fullName evidence="5">DNA mismatch repair protein MutS</fullName>
    </submittedName>
</protein>
<dbReference type="InterPro" id="IPR045076">
    <property type="entry name" value="MutS"/>
</dbReference>
<gene>
    <name evidence="5" type="ORF">E4P47_00695</name>
</gene>
<dbReference type="RefSeq" id="WP_134849525.1">
    <property type="nucleotide sequence ID" value="NZ_CP197400.1"/>
</dbReference>
<evidence type="ECO:0000256" key="3">
    <source>
        <dbReference type="ARBA" id="ARBA00023125"/>
    </source>
</evidence>
<keyword evidence="1" id="KW-0547">Nucleotide-binding</keyword>
<dbReference type="Pfam" id="PF00488">
    <property type="entry name" value="MutS_V"/>
    <property type="match status" value="1"/>
</dbReference>
<dbReference type="GO" id="GO:0030983">
    <property type="term" value="F:mismatched DNA binding"/>
    <property type="evidence" value="ECO:0007669"/>
    <property type="project" value="InterPro"/>
</dbReference>
<dbReference type="GO" id="GO:0006298">
    <property type="term" value="P:mismatch repair"/>
    <property type="evidence" value="ECO:0007669"/>
    <property type="project" value="InterPro"/>
</dbReference>
<evidence type="ECO:0000313" key="5">
    <source>
        <dbReference type="EMBL" id="TFH97240.1"/>
    </source>
</evidence>
<dbReference type="InterPro" id="IPR027417">
    <property type="entry name" value="P-loop_NTPase"/>
</dbReference>
<evidence type="ECO:0000256" key="2">
    <source>
        <dbReference type="ARBA" id="ARBA00022840"/>
    </source>
</evidence>
<dbReference type="InterPro" id="IPR000432">
    <property type="entry name" value="DNA_mismatch_repair_MutS_C"/>
</dbReference>
<dbReference type="PANTHER" id="PTHR11361">
    <property type="entry name" value="DNA MISMATCH REPAIR PROTEIN MUTS FAMILY MEMBER"/>
    <property type="match status" value="1"/>
</dbReference>